<sequence>MHSKITCPAKITAIAVSPNGLYCAVASSETIYIWQIGTGNQLCTLSRHFQPITCLNFTDDSSYLISGADDSLVSVWPLVRVLSHSRGFEVESVTPKYTWSDHALPITSIHVGRGGKYARVTTSSLDLTCKLWDLSTGHLLRSFVFDVAILSVVMDAAEYRLFAGGFDGKIYVVHLFKQVRYTYYRLNQIIMTCPTNSLKSSAWLYHVNIIMKVLTNSVEC</sequence>
<dbReference type="InterPro" id="IPR001680">
    <property type="entry name" value="WD40_rpt"/>
</dbReference>
<dbReference type="PANTHER" id="PTHR18763:SF0">
    <property type="entry name" value="WD REPEAT-CONTAINING PROTEIN 18"/>
    <property type="match status" value="1"/>
</dbReference>
<dbReference type="Gene3D" id="2.130.10.10">
    <property type="entry name" value="YVTN repeat-like/Quinoprotein amine dehydrogenase"/>
    <property type="match status" value="2"/>
</dbReference>
<evidence type="ECO:0000313" key="3">
    <source>
        <dbReference type="EMBL" id="CAB4033615.1"/>
    </source>
</evidence>
<dbReference type="InterPro" id="IPR045227">
    <property type="entry name" value="WDR18/Ipi3/RID3"/>
</dbReference>
<dbReference type="AlphaFoldDB" id="A0A7D9JQZ5"/>
<dbReference type="PANTHER" id="PTHR18763">
    <property type="entry name" value="WD-REPEAT PROTEIN 18"/>
    <property type="match status" value="1"/>
</dbReference>
<accession>A0A7D9JQZ5</accession>
<dbReference type="OrthoDB" id="756370at2759"/>
<dbReference type="GO" id="GO:0006261">
    <property type="term" value="P:DNA-templated DNA replication"/>
    <property type="evidence" value="ECO:0007669"/>
    <property type="project" value="TreeGrafter"/>
</dbReference>
<evidence type="ECO:0000313" key="4">
    <source>
        <dbReference type="Proteomes" id="UP001152795"/>
    </source>
</evidence>
<dbReference type="GO" id="GO:0005656">
    <property type="term" value="C:nuclear pre-replicative complex"/>
    <property type="evidence" value="ECO:0007669"/>
    <property type="project" value="TreeGrafter"/>
</dbReference>
<evidence type="ECO:0000256" key="1">
    <source>
        <dbReference type="ARBA" id="ARBA00022574"/>
    </source>
</evidence>
<dbReference type="EMBL" id="CACRXK020019405">
    <property type="protein sequence ID" value="CAB4033615.1"/>
    <property type="molecule type" value="Genomic_DNA"/>
</dbReference>
<gene>
    <name evidence="3" type="ORF">PACLA_8A045802</name>
</gene>
<dbReference type="GO" id="GO:0120330">
    <property type="term" value="C:rixosome complex"/>
    <property type="evidence" value="ECO:0007669"/>
    <property type="project" value="TreeGrafter"/>
</dbReference>
<organism evidence="3 4">
    <name type="scientific">Paramuricea clavata</name>
    <name type="common">Red gorgonian</name>
    <name type="synonym">Violescent sea-whip</name>
    <dbReference type="NCBI Taxonomy" id="317549"/>
    <lineage>
        <taxon>Eukaryota</taxon>
        <taxon>Metazoa</taxon>
        <taxon>Cnidaria</taxon>
        <taxon>Anthozoa</taxon>
        <taxon>Octocorallia</taxon>
        <taxon>Malacalcyonacea</taxon>
        <taxon>Plexauridae</taxon>
        <taxon>Paramuricea</taxon>
    </lineage>
</organism>
<reference evidence="3" key="1">
    <citation type="submission" date="2020-04" db="EMBL/GenBank/DDBJ databases">
        <authorList>
            <person name="Alioto T."/>
            <person name="Alioto T."/>
            <person name="Gomez Garrido J."/>
        </authorList>
    </citation>
    <scope>NUCLEOTIDE SEQUENCE</scope>
    <source>
        <strain evidence="3">A484AB</strain>
    </source>
</reference>
<keyword evidence="1" id="KW-0853">WD repeat</keyword>
<dbReference type="SMART" id="SM00320">
    <property type="entry name" value="WD40"/>
    <property type="match status" value="4"/>
</dbReference>
<comment type="caution">
    <text evidence="3">The sequence shown here is derived from an EMBL/GenBank/DDBJ whole genome shotgun (WGS) entry which is preliminary data.</text>
</comment>
<dbReference type="PROSITE" id="PS50294">
    <property type="entry name" value="WD_REPEATS_REGION"/>
    <property type="match status" value="1"/>
</dbReference>
<evidence type="ECO:0000256" key="2">
    <source>
        <dbReference type="ARBA" id="ARBA00022737"/>
    </source>
</evidence>
<protein>
    <submittedName>
        <fullName evidence="3">WD repeat-containing 18-like</fullName>
    </submittedName>
</protein>
<keyword evidence="2" id="KW-0677">Repeat</keyword>
<keyword evidence="4" id="KW-1185">Reference proteome</keyword>
<dbReference type="Proteomes" id="UP001152795">
    <property type="component" value="Unassembled WGS sequence"/>
</dbReference>
<dbReference type="InterPro" id="IPR015943">
    <property type="entry name" value="WD40/YVTN_repeat-like_dom_sf"/>
</dbReference>
<dbReference type="InterPro" id="IPR036322">
    <property type="entry name" value="WD40_repeat_dom_sf"/>
</dbReference>
<dbReference type="GO" id="GO:0006364">
    <property type="term" value="P:rRNA processing"/>
    <property type="evidence" value="ECO:0007669"/>
    <property type="project" value="TreeGrafter"/>
</dbReference>
<dbReference type="Pfam" id="PF00400">
    <property type="entry name" value="WD40"/>
    <property type="match status" value="3"/>
</dbReference>
<dbReference type="PROSITE" id="PS50082">
    <property type="entry name" value="WD_REPEATS_2"/>
    <property type="match status" value="1"/>
</dbReference>
<dbReference type="SUPFAM" id="SSF50978">
    <property type="entry name" value="WD40 repeat-like"/>
    <property type="match status" value="1"/>
</dbReference>
<name>A0A7D9JQZ5_PARCT</name>
<proteinExistence type="predicted"/>